<evidence type="ECO:0000256" key="1">
    <source>
        <dbReference type="SAM" id="Phobius"/>
    </source>
</evidence>
<dbReference type="AlphaFoldDB" id="A0A2C9WH52"/>
<keyword evidence="1" id="KW-0812">Transmembrane</keyword>
<name>A0A2C9WH52_MANES</name>
<gene>
    <name evidence="2" type="ORF">MANES_02G164900</name>
</gene>
<organism evidence="2">
    <name type="scientific">Manihot esculenta</name>
    <name type="common">Cassava</name>
    <name type="synonym">Jatropha manihot</name>
    <dbReference type="NCBI Taxonomy" id="3983"/>
    <lineage>
        <taxon>Eukaryota</taxon>
        <taxon>Viridiplantae</taxon>
        <taxon>Streptophyta</taxon>
        <taxon>Embryophyta</taxon>
        <taxon>Tracheophyta</taxon>
        <taxon>Spermatophyta</taxon>
        <taxon>Magnoliopsida</taxon>
        <taxon>eudicotyledons</taxon>
        <taxon>Gunneridae</taxon>
        <taxon>Pentapetalae</taxon>
        <taxon>rosids</taxon>
        <taxon>fabids</taxon>
        <taxon>Malpighiales</taxon>
        <taxon>Euphorbiaceae</taxon>
        <taxon>Crotonoideae</taxon>
        <taxon>Manihoteae</taxon>
        <taxon>Manihot</taxon>
    </lineage>
</organism>
<keyword evidence="1" id="KW-1133">Transmembrane helix</keyword>
<feature type="transmembrane region" description="Helical" evidence="1">
    <location>
        <begin position="36"/>
        <end position="53"/>
    </location>
</feature>
<evidence type="ECO:0000313" key="2">
    <source>
        <dbReference type="EMBL" id="OAY58286.1"/>
    </source>
</evidence>
<accession>A0A2C9WH52</accession>
<protein>
    <submittedName>
        <fullName evidence="2">Uncharacterized protein</fullName>
    </submittedName>
</protein>
<keyword evidence="1" id="KW-0472">Membrane</keyword>
<sequence>MDCMKEKQGDCFVSLVYCLSLINGCRQEKLHEASSVIFLTCSLILILISWLPYLHPSDQIFATVDI</sequence>
<proteinExistence type="predicted"/>
<reference evidence="2" key="1">
    <citation type="submission" date="2016-02" db="EMBL/GenBank/DDBJ databases">
        <title>WGS assembly of Manihot esculenta.</title>
        <authorList>
            <person name="Bredeson J.V."/>
            <person name="Prochnik S.E."/>
            <person name="Lyons J.B."/>
            <person name="Schmutz J."/>
            <person name="Grimwood J."/>
            <person name="Vrebalov J."/>
            <person name="Bart R.S."/>
            <person name="Amuge T."/>
            <person name="Ferguson M.E."/>
            <person name="Green R."/>
            <person name="Putnam N."/>
            <person name="Stites J."/>
            <person name="Rounsley S."/>
            <person name="Rokhsar D.S."/>
        </authorList>
    </citation>
    <scope>NUCLEOTIDE SEQUENCE [LARGE SCALE GENOMIC DNA]</scope>
    <source>
        <tissue evidence="2">Leaf</tissue>
    </source>
</reference>
<dbReference type="EMBL" id="CM004388">
    <property type="protein sequence ID" value="OAY58286.1"/>
    <property type="molecule type" value="Genomic_DNA"/>
</dbReference>